<dbReference type="PANTHER" id="PTHR11552">
    <property type="entry name" value="GLUCOSE-METHANOL-CHOLINE GMC OXIDOREDUCTASE"/>
    <property type="match status" value="1"/>
</dbReference>
<comment type="similarity">
    <text evidence="2">Belongs to the GMC oxidoreductase family.</text>
</comment>
<dbReference type="Gene3D" id="3.50.50.60">
    <property type="entry name" value="FAD/NAD(P)-binding domain"/>
    <property type="match status" value="1"/>
</dbReference>
<dbReference type="InterPro" id="IPR012132">
    <property type="entry name" value="GMC_OxRdtase"/>
</dbReference>
<sequence length="452" mass="47862">MVHHDWGLVATRDDGVDLPVPRGRVVGGCSAVNTCVALRPLPGDFDSWGPGWSWPEVLPHFRALESDTDVLDTTGVHGSTGPLPIRRCAPGTFTPLSAALVAAAKDTGFPHALDLNAPGATGTGALPLNLTADGLRISAASAYLDPVRDSGGLEVLAETAVDRVLFAGTRAVGVRVIADGRARDVRAERITVCAGTYATPAILHRSGVGPPELLRELGVEVISALPGVGADLSDHSQLAIGALPAPGVSDPDDPCAQVVLRYTAEGSSVPDDMQLYALNHVELDVYAPHLIDRAPEGRAVMVTSNLMAPVTRGRVTARSPDPAAPPRITFDHAREAEDLRRQRSGIRLCWEFLHHPAFAALIKETIDMDEPTVRSDSALSEHIRRSARTAHHPTGTARMGFPADPAAVVDHRCRVHGTEGLRVADASIVPGAIRANTNLLAMMIGERVAAWR</sequence>
<evidence type="ECO:0000313" key="7">
    <source>
        <dbReference type="EMBL" id="ACH85567.1"/>
    </source>
</evidence>
<reference evidence="7" key="1">
    <citation type="journal article" date="2008" name="ChemBioChem">
        <title>Biosynthetic Gene Cluster of Cetoniacytone A, an Unusual Aminocyclitol from the Endosymbiotic Bacterium Actinomyces sp. Lu 9419.</title>
        <authorList>
            <person name="Wu X."/>
            <person name="Flatt P.M."/>
            <person name="Xu H."/>
            <person name="Mahmud T."/>
        </authorList>
    </citation>
    <scope>NUCLEOTIDE SEQUENCE</scope>
    <source>
        <strain evidence="7">Lu 9419</strain>
    </source>
</reference>
<feature type="binding site" evidence="5">
    <location>
        <begin position="33"/>
        <end position="36"/>
    </location>
    <ligand>
        <name>FAD</name>
        <dbReference type="ChEBI" id="CHEBI:57692"/>
    </ligand>
</feature>
<evidence type="ECO:0000259" key="6">
    <source>
        <dbReference type="PROSITE" id="PS00624"/>
    </source>
</evidence>
<dbReference type="GO" id="GO:0050660">
    <property type="term" value="F:flavin adenine dinucleotide binding"/>
    <property type="evidence" value="ECO:0007669"/>
    <property type="project" value="InterPro"/>
</dbReference>
<keyword evidence="4 5" id="KW-0274">FAD</keyword>
<evidence type="ECO:0000256" key="2">
    <source>
        <dbReference type="ARBA" id="ARBA00010790"/>
    </source>
</evidence>
<evidence type="ECO:0000256" key="1">
    <source>
        <dbReference type="ARBA" id="ARBA00001974"/>
    </source>
</evidence>
<dbReference type="SUPFAM" id="SSF54373">
    <property type="entry name" value="FAD-linked reductases, C-terminal domain"/>
    <property type="match status" value="1"/>
</dbReference>
<feature type="domain" description="Glucose-methanol-choline oxidoreductase N-terminal" evidence="6">
    <location>
        <begin position="195"/>
        <end position="209"/>
    </location>
</feature>
<dbReference type="InterPro" id="IPR000172">
    <property type="entry name" value="GMC_OxRdtase_N"/>
</dbReference>
<dbReference type="InterPro" id="IPR007867">
    <property type="entry name" value="GMC_OxRtase_C"/>
</dbReference>
<accession>B5SP79</accession>
<feature type="binding site" evidence="5">
    <location>
        <position position="161"/>
    </location>
    <ligand>
        <name>FAD</name>
        <dbReference type="ChEBI" id="CHEBI:57692"/>
    </ligand>
</feature>
<comment type="cofactor">
    <cofactor evidence="1 5">
        <name>FAD</name>
        <dbReference type="ChEBI" id="CHEBI:57692"/>
    </cofactor>
</comment>
<dbReference type="PANTHER" id="PTHR11552:SF147">
    <property type="entry name" value="CHOLINE DEHYDROGENASE, MITOCHONDRIAL"/>
    <property type="match status" value="1"/>
</dbReference>
<dbReference type="SUPFAM" id="SSF51905">
    <property type="entry name" value="FAD/NAD(P)-binding domain"/>
    <property type="match status" value="1"/>
</dbReference>
<dbReference type="EMBL" id="EF120454">
    <property type="protein sequence ID" value="ACH85567.1"/>
    <property type="molecule type" value="Genomic_DNA"/>
</dbReference>
<dbReference type="InterPro" id="IPR036188">
    <property type="entry name" value="FAD/NAD-bd_sf"/>
</dbReference>
<dbReference type="Pfam" id="PF05199">
    <property type="entry name" value="GMC_oxred_C"/>
    <property type="match status" value="1"/>
</dbReference>
<dbReference type="PROSITE" id="PS00624">
    <property type="entry name" value="GMC_OXRED_2"/>
    <property type="match status" value="1"/>
</dbReference>
<gene>
    <name evidence="7" type="primary">cetG</name>
</gene>
<keyword evidence="3" id="KW-0285">Flavoprotein</keyword>
<dbReference type="PIRSF" id="PIRSF000137">
    <property type="entry name" value="Alcohol_oxidase"/>
    <property type="match status" value="1"/>
</dbReference>
<dbReference type="GO" id="GO:0016614">
    <property type="term" value="F:oxidoreductase activity, acting on CH-OH group of donors"/>
    <property type="evidence" value="ECO:0007669"/>
    <property type="project" value="InterPro"/>
</dbReference>
<evidence type="ECO:0000256" key="5">
    <source>
        <dbReference type="PIRSR" id="PIRSR000137-2"/>
    </source>
</evidence>
<dbReference type="AlphaFoldDB" id="B5SP79"/>
<proteinExistence type="inferred from homology"/>
<protein>
    <submittedName>
        <fullName evidence="7">CetG</fullName>
    </submittedName>
</protein>
<evidence type="ECO:0000256" key="3">
    <source>
        <dbReference type="ARBA" id="ARBA00022630"/>
    </source>
</evidence>
<dbReference type="Pfam" id="PF00732">
    <property type="entry name" value="GMC_oxred_N"/>
    <property type="match status" value="1"/>
</dbReference>
<organism evidence="7">
    <name type="scientific">Actinomyces sp. Lu 9419</name>
    <dbReference type="NCBI Taxonomy" id="416175"/>
    <lineage>
        <taxon>Bacteria</taxon>
        <taxon>Bacillati</taxon>
        <taxon>Actinomycetota</taxon>
        <taxon>Actinomycetes</taxon>
        <taxon>Actinomycetales</taxon>
        <taxon>Actinomycetaceae</taxon>
        <taxon>Actinomyces</taxon>
    </lineage>
</organism>
<name>B5SP79_9ACTO</name>
<feature type="binding site" evidence="5">
    <location>
        <position position="25"/>
    </location>
    <ligand>
        <name>FAD</name>
        <dbReference type="ChEBI" id="CHEBI:57692"/>
    </ligand>
</feature>
<dbReference type="Gene3D" id="3.30.410.40">
    <property type="match status" value="1"/>
</dbReference>
<evidence type="ECO:0000256" key="4">
    <source>
        <dbReference type="ARBA" id="ARBA00022827"/>
    </source>
</evidence>